<keyword evidence="3" id="KW-1185">Reference proteome</keyword>
<dbReference type="Pfam" id="PF06062">
    <property type="entry name" value="UPF0231"/>
    <property type="match status" value="1"/>
</dbReference>
<comment type="similarity">
    <text evidence="1">Belongs to the UPF0231 family.</text>
</comment>
<accession>A0A5J6WPB6</accession>
<sequence length="123" mass="14038">MDFEFRKDTLTDTYRVIISMEQTALGSWIQGTLGTDKATIALIQAEIDLLKARKKQEYRLVGDEMTLTMTQEDVCACMNSELIDSGEELDDDMNFYDAETVAVCGLEDFEIILQAWLAFFSQR</sequence>
<gene>
    <name evidence="2" type="ORF">FR932_19350</name>
</gene>
<organism evidence="2 3">
    <name type="scientific">Moritella marina ATCC 15381</name>
    <dbReference type="NCBI Taxonomy" id="1202962"/>
    <lineage>
        <taxon>Bacteria</taxon>
        <taxon>Pseudomonadati</taxon>
        <taxon>Pseudomonadota</taxon>
        <taxon>Gammaproteobacteria</taxon>
        <taxon>Alteromonadales</taxon>
        <taxon>Moritellaceae</taxon>
        <taxon>Moritella</taxon>
    </lineage>
</organism>
<dbReference type="RefSeq" id="WP_019442585.1">
    <property type="nucleotide sequence ID" value="NZ_ALOE01000033.1"/>
</dbReference>
<dbReference type="InterPro" id="IPR008249">
    <property type="entry name" value="UPF0231"/>
</dbReference>
<dbReference type="PIRSF" id="PIRSF006287">
    <property type="entry name" value="UCP006287"/>
    <property type="match status" value="1"/>
</dbReference>
<evidence type="ECO:0000313" key="3">
    <source>
        <dbReference type="Proteomes" id="UP000327424"/>
    </source>
</evidence>
<evidence type="ECO:0000313" key="2">
    <source>
        <dbReference type="EMBL" id="QFI39817.1"/>
    </source>
</evidence>
<name>A0A5J6WPB6_MORMI</name>
<dbReference type="KEGG" id="mmaa:FR932_19350"/>
<dbReference type="Proteomes" id="UP000327424">
    <property type="component" value="Chromosome"/>
</dbReference>
<reference evidence="2 3" key="1">
    <citation type="submission" date="2019-09" db="EMBL/GenBank/DDBJ databases">
        <title>Hybrid Assembly of the complete Genome of the Deep-Sea Bacterium Moritella marina from long Nanopore and Illumina reads.</title>
        <authorList>
            <person name="Magin S."/>
            <person name="Georgoulis A."/>
            <person name="Papadimitriou K."/>
            <person name="Iliakis G."/>
            <person name="Vorgias C.E."/>
        </authorList>
    </citation>
    <scope>NUCLEOTIDE SEQUENCE [LARGE SCALE GENOMIC DNA]</scope>
    <source>
        <strain evidence="2 3">MP-1</strain>
    </source>
</reference>
<proteinExistence type="inferred from homology"/>
<evidence type="ECO:0000256" key="1">
    <source>
        <dbReference type="ARBA" id="ARBA00005367"/>
    </source>
</evidence>
<dbReference type="EMBL" id="CP044399">
    <property type="protein sequence ID" value="QFI39817.1"/>
    <property type="molecule type" value="Genomic_DNA"/>
</dbReference>
<dbReference type="OrthoDB" id="5739292at2"/>
<protein>
    <submittedName>
        <fullName evidence="2">UPF0231 family protein</fullName>
    </submittedName>
</protein>
<dbReference type="AlphaFoldDB" id="A0A5J6WPB6"/>